<name>B6TUG8_MAIZE</name>
<feature type="region of interest" description="Disordered" evidence="1">
    <location>
        <begin position="35"/>
        <end position="148"/>
    </location>
</feature>
<evidence type="ECO:0000313" key="2">
    <source>
        <dbReference type="EMBL" id="ACG40751.1"/>
    </source>
</evidence>
<feature type="compositionally biased region" description="Acidic residues" evidence="1">
    <location>
        <begin position="40"/>
        <end position="49"/>
    </location>
</feature>
<sequence>MPSFAFVSARYAADAEADFLRISASQEDLLARAPFITFNPEEDEEEEAEVSSTPPLTHQAPQRQGEEGIAMCSMPFTQPPSPSPAPSPPLGSPSRERFPSLGDSESEAGHLKAAEEGLHEEGERSQAQDSDAELQQPSPSSEVDPLARAVLVTPTTPSAFTSDEDILELARSRDI</sequence>
<feature type="compositionally biased region" description="Polar residues" evidence="1">
    <location>
        <begin position="127"/>
        <end position="141"/>
    </location>
</feature>
<accession>B6TUG8</accession>
<dbReference type="ExpressionAtlas" id="B6TUG8">
    <property type="expression patterns" value="baseline and differential"/>
</dbReference>
<dbReference type="EMBL" id="EU968633">
    <property type="protein sequence ID" value="ACG40751.1"/>
    <property type="molecule type" value="mRNA"/>
</dbReference>
<protein>
    <submittedName>
        <fullName evidence="2">Uncharacterized protein</fullName>
    </submittedName>
</protein>
<feature type="compositionally biased region" description="Pro residues" evidence="1">
    <location>
        <begin position="77"/>
        <end position="91"/>
    </location>
</feature>
<evidence type="ECO:0000256" key="1">
    <source>
        <dbReference type="SAM" id="MobiDB-lite"/>
    </source>
</evidence>
<feature type="compositionally biased region" description="Basic and acidic residues" evidence="1">
    <location>
        <begin position="107"/>
        <end position="126"/>
    </location>
</feature>
<reference evidence="2" key="1">
    <citation type="journal article" date="2009" name="Plant Mol. Biol.">
        <title>Insights into corn genes derived from large-scale cDNA sequencing.</title>
        <authorList>
            <person name="Alexandrov N.N."/>
            <person name="Brover V.V."/>
            <person name="Freidin S."/>
            <person name="Troukhan M.E."/>
            <person name="Tatarinova T.V."/>
            <person name="Zhang H."/>
            <person name="Swaller T.J."/>
            <person name="Lu Y.P."/>
            <person name="Bouck J."/>
            <person name="Flavell R.B."/>
            <person name="Feldmann K.A."/>
        </authorList>
    </citation>
    <scope>NUCLEOTIDE SEQUENCE</scope>
</reference>
<feature type="compositionally biased region" description="Polar residues" evidence="1">
    <location>
        <begin position="50"/>
        <end position="62"/>
    </location>
</feature>
<proteinExistence type="evidence at transcript level"/>
<organism evidence="2">
    <name type="scientific">Zea mays</name>
    <name type="common">Maize</name>
    <dbReference type="NCBI Taxonomy" id="4577"/>
    <lineage>
        <taxon>Eukaryota</taxon>
        <taxon>Viridiplantae</taxon>
        <taxon>Streptophyta</taxon>
        <taxon>Embryophyta</taxon>
        <taxon>Tracheophyta</taxon>
        <taxon>Spermatophyta</taxon>
        <taxon>Magnoliopsida</taxon>
        <taxon>Liliopsida</taxon>
        <taxon>Poales</taxon>
        <taxon>Poaceae</taxon>
        <taxon>PACMAD clade</taxon>
        <taxon>Panicoideae</taxon>
        <taxon>Andropogonodae</taxon>
        <taxon>Andropogoneae</taxon>
        <taxon>Tripsacinae</taxon>
        <taxon>Zea</taxon>
    </lineage>
</organism>
<dbReference type="AlphaFoldDB" id="B6TUG8"/>